<feature type="region of interest" description="Disordered" evidence="1">
    <location>
        <begin position="24"/>
        <end position="115"/>
    </location>
</feature>
<feature type="compositionally biased region" description="Low complexity" evidence="1">
    <location>
        <begin position="51"/>
        <end position="61"/>
    </location>
</feature>
<dbReference type="AlphaFoldDB" id="A0A8F3AEE8"/>
<reference evidence="2" key="1">
    <citation type="journal article" date="2021" name="Rice">
        <title>Xa7, a Small Orphan Gene Harboring Promoter Trap for AvrXa7, Leads to the Durable Resistance to Xanthomonas oryzae Pv. oryzae.</title>
        <authorList>
            <person name="Wang C."/>
            <person name="Chen S."/>
            <person name="Feng A."/>
            <person name="Su J."/>
            <person name="Wang W."/>
            <person name="Feng J."/>
            <person name="Chen B."/>
            <person name="Zhang M."/>
            <person name="Yang J."/>
            <person name="Zeng L."/>
            <person name="Zhu X."/>
        </authorList>
    </citation>
    <scope>NUCLEOTIDE SEQUENCE</scope>
</reference>
<feature type="compositionally biased region" description="Pro residues" evidence="1">
    <location>
        <begin position="28"/>
        <end position="50"/>
    </location>
</feature>
<evidence type="ECO:0000313" key="2">
    <source>
        <dbReference type="EMBL" id="QWW20819.1"/>
    </source>
</evidence>
<name>A0A8F3AEE8_ORYSI</name>
<protein>
    <submittedName>
        <fullName evidence="2">Uncharacterized protein</fullName>
    </submittedName>
</protein>
<gene>
    <name evidence="2" type="ORF">Xa7_IRBB7.26</name>
</gene>
<proteinExistence type="predicted"/>
<evidence type="ECO:0000256" key="1">
    <source>
        <dbReference type="SAM" id="MobiDB-lite"/>
    </source>
</evidence>
<sequence>MAFRWIAENGPPLDCEAELPPLVLTFPAPAPAPGAPSPAPAPGAPSPPAAAAPAAAPAPGADMVDKDEQSCRSTPQKPDHPPTRCRSQAKVWFQRPWMREQRPGPPPGSTPSCAA</sequence>
<accession>A0A8F3AEE8</accession>
<dbReference type="EMBL" id="MW427595">
    <property type="protein sequence ID" value="QWW20819.1"/>
    <property type="molecule type" value="Genomic_DNA"/>
</dbReference>
<organism evidence="2">
    <name type="scientific">Oryza sativa subsp. indica</name>
    <name type="common">Rice</name>
    <dbReference type="NCBI Taxonomy" id="39946"/>
    <lineage>
        <taxon>Eukaryota</taxon>
        <taxon>Viridiplantae</taxon>
        <taxon>Streptophyta</taxon>
        <taxon>Embryophyta</taxon>
        <taxon>Tracheophyta</taxon>
        <taxon>Spermatophyta</taxon>
        <taxon>Magnoliopsida</taxon>
        <taxon>Liliopsida</taxon>
        <taxon>Poales</taxon>
        <taxon>Poaceae</taxon>
        <taxon>BOP clade</taxon>
        <taxon>Oryzoideae</taxon>
        <taxon>Oryzeae</taxon>
        <taxon>Oryzinae</taxon>
        <taxon>Oryza</taxon>
        <taxon>Oryza sativa</taxon>
    </lineage>
</organism>